<keyword evidence="4 9" id="KW-0863">Zinc-finger</keyword>
<evidence type="ECO:0000256" key="1">
    <source>
        <dbReference type="ARBA" id="ARBA00004123"/>
    </source>
</evidence>
<dbReference type="GO" id="GO:0000981">
    <property type="term" value="F:DNA-binding transcription factor activity, RNA polymerase II-specific"/>
    <property type="evidence" value="ECO:0007669"/>
    <property type="project" value="TreeGrafter"/>
</dbReference>
<dbReference type="AlphaFoldDB" id="A0AA88ICD6"/>
<sequence length="101" mass="12137">MYKERQTKMFAVMPWDTEDRTSAYRRRVAGVTPRADYVCKYCQRRFTKSYNLMIHERSHREEVNYSCDVCGKTFKRQENLRQHRLVHGTAYKTASYSIPAM</sequence>
<keyword evidence="2" id="KW-0479">Metal-binding</keyword>
<dbReference type="FunFam" id="3.30.160.60:FF:000671">
    <property type="entry name" value="Zinc finger protein 26"/>
    <property type="match status" value="1"/>
</dbReference>
<dbReference type="GO" id="GO:0005634">
    <property type="term" value="C:nucleus"/>
    <property type="evidence" value="ECO:0007669"/>
    <property type="project" value="UniProtKB-SubCell"/>
</dbReference>
<dbReference type="EMBL" id="JAVRJZ010000002">
    <property type="protein sequence ID" value="KAK2725749.1"/>
    <property type="molecule type" value="Genomic_DNA"/>
</dbReference>
<keyword evidence="8" id="KW-0539">Nucleus</keyword>
<dbReference type="PROSITE" id="PS50157">
    <property type="entry name" value="ZINC_FINGER_C2H2_2"/>
    <property type="match status" value="2"/>
</dbReference>
<keyword evidence="6" id="KW-0805">Transcription regulation</keyword>
<dbReference type="Pfam" id="PF00096">
    <property type="entry name" value="zf-C2H2"/>
    <property type="match status" value="2"/>
</dbReference>
<feature type="domain" description="C2H2-type" evidence="10">
    <location>
        <begin position="65"/>
        <end position="87"/>
    </location>
</feature>
<dbReference type="PROSITE" id="PS00028">
    <property type="entry name" value="ZINC_FINGER_C2H2_1"/>
    <property type="match status" value="2"/>
</dbReference>
<evidence type="ECO:0000256" key="3">
    <source>
        <dbReference type="ARBA" id="ARBA00022737"/>
    </source>
</evidence>
<dbReference type="GO" id="GO:0000977">
    <property type="term" value="F:RNA polymerase II transcription regulatory region sequence-specific DNA binding"/>
    <property type="evidence" value="ECO:0007669"/>
    <property type="project" value="TreeGrafter"/>
</dbReference>
<gene>
    <name evidence="11" type="ORF">QYM36_000289</name>
</gene>
<evidence type="ECO:0000313" key="11">
    <source>
        <dbReference type="EMBL" id="KAK2725749.1"/>
    </source>
</evidence>
<evidence type="ECO:0000256" key="5">
    <source>
        <dbReference type="ARBA" id="ARBA00022833"/>
    </source>
</evidence>
<dbReference type="InterPro" id="IPR013087">
    <property type="entry name" value="Znf_C2H2_type"/>
</dbReference>
<evidence type="ECO:0000256" key="9">
    <source>
        <dbReference type="PROSITE-ProRule" id="PRU00042"/>
    </source>
</evidence>
<dbReference type="SMART" id="SM00355">
    <property type="entry name" value="ZnF_C2H2"/>
    <property type="match status" value="2"/>
</dbReference>
<proteinExistence type="predicted"/>
<comment type="caution">
    <text evidence="11">The sequence shown here is derived from an EMBL/GenBank/DDBJ whole genome shotgun (WGS) entry which is preliminary data.</text>
</comment>
<dbReference type="Gene3D" id="3.30.160.60">
    <property type="entry name" value="Classic Zinc Finger"/>
    <property type="match status" value="2"/>
</dbReference>
<protein>
    <recommendedName>
        <fullName evidence="10">C2H2-type domain-containing protein</fullName>
    </recommendedName>
</protein>
<name>A0AA88ICD6_ARTSF</name>
<evidence type="ECO:0000256" key="7">
    <source>
        <dbReference type="ARBA" id="ARBA00023163"/>
    </source>
</evidence>
<dbReference type="FunFam" id="3.30.160.60:FF:000712">
    <property type="entry name" value="Drumstick, isoform C"/>
    <property type="match status" value="1"/>
</dbReference>
<dbReference type="GO" id="GO:0008270">
    <property type="term" value="F:zinc ion binding"/>
    <property type="evidence" value="ECO:0007669"/>
    <property type="project" value="UniProtKB-KW"/>
</dbReference>
<dbReference type="Proteomes" id="UP001187531">
    <property type="component" value="Unassembled WGS sequence"/>
</dbReference>
<evidence type="ECO:0000256" key="8">
    <source>
        <dbReference type="ARBA" id="ARBA00023242"/>
    </source>
</evidence>
<reference evidence="11" key="1">
    <citation type="submission" date="2023-07" db="EMBL/GenBank/DDBJ databases">
        <title>Chromosome-level genome assembly of Artemia franciscana.</title>
        <authorList>
            <person name="Jo E."/>
        </authorList>
    </citation>
    <scope>NUCLEOTIDE SEQUENCE</scope>
    <source>
        <tissue evidence="11">Whole body</tissue>
    </source>
</reference>
<keyword evidence="5" id="KW-0862">Zinc</keyword>
<dbReference type="InterPro" id="IPR036236">
    <property type="entry name" value="Znf_C2H2_sf"/>
</dbReference>
<evidence type="ECO:0000256" key="4">
    <source>
        <dbReference type="ARBA" id="ARBA00022771"/>
    </source>
</evidence>
<keyword evidence="7" id="KW-0804">Transcription</keyword>
<comment type="subcellular location">
    <subcellularLocation>
        <location evidence="1">Nucleus</location>
    </subcellularLocation>
</comment>
<evidence type="ECO:0000313" key="12">
    <source>
        <dbReference type="Proteomes" id="UP001187531"/>
    </source>
</evidence>
<keyword evidence="12" id="KW-1185">Reference proteome</keyword>
<keyword evidence="3" id="KW-0677">Repeat</keyword>
<dbReference type="PANTHER" id="PTHR14196">
    <property type="entry name" value="ODD-SKIPPED - RELATED"/>
    <property type="match status" value="1"/>
</dbReference>
<feature type="domain" description="C2H2-type" evidence="10">
    <location>
        <begin position="37"/>
        <end position="64"/>
    </location>
</feature>
<evidence type="ECO:0000256" key="2">
    <source>
        <dbReference type="ARBA" id="ARBA00022723"/>
    </source>
</evidence>
<accession>A0AA88ICD6</accession>
<evidence type="ECO:0000256" key="6">
    <source>
        <dbReference type="ARBA" id="ARBA00023015"/>
    </source>
</evidence>
<evidence type="ECO:0000259" key="10">
    <source>
        <dbReference type="PROSITE" id="PS50157"/>
    </source>
</evidence>
<dbReference type="InterPro" id="IPR050717">
    <property type="entry name" value="C2H2-ZF_Transcription_Reg"/>
</dbReference>
<dbReference type="PANTHER" id="PTHR14196:SF0">
    <property type="entry name" value="PROTEIN BOWEL"/>
    <property type="match status" value="1"/>
</dbReference>
<dbReference type="SUPFAM" id="SSF57667">
    <property type="entry name" value="beta-beta-alpha zinc fingers"/>
    <property type="match status" value="1"/>
</dbReference>
<organism evidence="11 12">
    <name type="scientific">Artemia franciscana</name>
    <name type="common">Brine shrimp</name>
    <name type="synonym">Artemia sanfranciscana</name>
    <dbReference type="NCBI Taxonomy" id="6661"/>
    <lineage>
        <taxon>Eukaryota</taxon>
        <taxon>Metazoa</taxon>
        <taxon>Ecdysozoa</taxon>
        <taxon>Arthropoda</taxon>
        <taxon>Crustacea</taxon>
        <taxon>Branchiopoda</taxon>
        <taxon>Anostraca</taxon>
        <taxon>Artemiidae</taxon>
        <taxon>Artemia</taxon>
    </lineage>
</organism>